<evidence type="ECO:0000256" key="1">
    <source>
        <dbReference type="ARBA" id="ARBA00004182"/>
    </source>
</evidence>
<dbReference type="EMBL" id="KP728110">
    <property type="protein sequence ID" value="ALA62453.1"/>
    <property type="molecule type" value="Genomic_DNA"/>
</dbReference>
<organism evidence="7 8">
    <name type="scientific">Turkeypox virus</name>
    <dbReference type="NCBI Taxonomy" id="336486"/>
    <lineage>
        <taxon>Viruses</taxon>
        <taxon>Varidnaviria</taxon>
        <taxon>Bamfordvirae</taxon>
        <taxon>Nucleocytoviricota</taxon>
        <taxon>Pokkesviricetes</taxon>
        <taxon>Chitovirales</taxon>
        <taxon>Poxviridae</taxon>
        <taxon>Chordopoxvirinae</taxon>
        <taxon>Avipoxvirus</taxon>
        <taxon>Avipoxvirus turkeypox</taxon>
    </lineage>
</organism>
<dbReference type="OrthoDB" id="5986at10239"/>
<keyword evidence="6" id="KW-0472">Membrane</keyword>
<dbReference type="GO" id="GO:0044174">
    <property type="term" value="C:host cell endosome"/>
    <property type="evidence" value="ECO:0007669"/>
    <property type="project" value="UniProtKB-SubCell"/>
</dbReference>
<dbReference type="Pfam" id="PF03337">
    <property type="entry name" value="Pox_F12L"/>
    <property type="match status" value="1"/>
</dbReference>
<keyword evidence="5" id="KW-1039">Host endosome</keyword>
<evidence type="ECO:0000256" key="3">
    <source>
        <dbReference type="ARBA" id="ARBA00022844"/>
    </source>
</evidence>
<evidence type="ECO:0000256" key="2">
    <source>
        <dbReference type="ARBA" id="ARBA00004311"/>
    </source>
</evidence>
<accession>A0A0M3ZJL6</accession>
<dbReference type="KEGG" id="vg:26122769"/>
<proteinExistence type="predicted"/>
<dbReference type="GO" id="GO:0016032">
    <property type="term" value="P:viral process"/>
    <property type="evidence" value="ECO:0007669"/>
    <property type="project" value="InterPro"/>
</dbReference>
<keyword evidence="4" id="KW-0843">Virulence</keyword>
<keyword evidence="3" id="KW-0946">Virion</keyword>
<dbReference type="InterPro" id="IPR005005">
    <property type="entry name" value="Poxvirus_F12L"/>
</dbReference>
<dbReference type="GO" id="GO:0055036">
    <property type="term" value="C:virion membrane"/>
    <property type="evidence" value="ECO:0007669"/>
    <property type="project" value="UniProtKB-SubCell"/>
</dbReference>
<evidence type="ECO:0000313" key="8">
    <source>
        <dbReference type="Proteomes" id="UP000142477"/>
    </source>
</evidence>
<comment type="subcellular location">
    <subcellularLocation>
        <location evidence="2">Host endosome</location>
    </subcellularLocation>
    <subcellularLocation>
        <location evidence="1">Virion membrane</location>
    </subcellularLocation>
</comment>
<evidence type="ECO:0000256" key="5">
    <source>
        <dbReference type="ARBA" id="ARBA00023046"/>
    </source>
</evidence>
<reference evidence="7 8" key="1">
    <citation type="journal article" date="2015" name="Infect. Genet. Evol.">
        <title>Unique genomic organization of a novel Avipoxvirus detected in turkey (Meleagris gallopavo).</title>
        <authorList>
            <person name="Banyai K."/>
            <person name="Palya V."/>
            <person name="Denes B."/>
            <person name="Glavits R."/>
            <person name="Ivanics E."/>
            <person name="Horvath B."/>
            <person name="Farkas S.L."/>
            <person name="Marton S."/>
            <person name="Balint A."/>
            <person name="Gyuranecz M."/>
            <person name="Erdelyi K."/>
            <person name="Dan A."/>
        </authorList>
    </citation>
    <scope>NUCLEOTIDE SEQUENCE [LARGE SCALE GENOMIC DNA]</scope>
    <source>
        <strain evidence="7 8">TKPV-HU1124/2011</strain>
    </source>
</reference>
<evidence type="ECO:0000256" key="4">
    <source>
        <dbReference type="ARBA" id="ARBA00023026"/>
    </source>
</evidence>
<sequence length="625" mass="73379">MMTLVDYLSCTEQSIVPVLKLKGLENNHNIMYTTIDHESAIIISDDNVLLAIRLIVFNDIIFLKSEERHRSIKTETNRLDIENSNYYIPASPSLLNILRKRSKEMGFTDITRTLMMLDEKNDNSLYNADIFEINKWLYENNLLDYKFVLLEDIGKKCKVFDKKNTIIDIVNIGNEKYYVWVKEVIEYYTPDELEWFPDLSEIVNTDNWVKYTDSSNRTVCEYMVISFEFIVATRKDKGYYQTCFILLYPDKIITGKTNNETIEKFLSYLENLIYENINKQIILVGFHNEFLENIIIKNLLGNSSEWMFYGRNILHIETGKEIKLLDISVFFPPSTKRKYVKHWTEKDIKYKNFLKVGDIDRNISNLSTNMLTRITYLHTSINNHLCYITDRFALPFFNFDFSGILDIILSRLYASNTNIFYPVHVSAISVIIDSIYADYYFISEINDTSKKLSFKSIFPVIINRYYPEGKPYYTTTPNKSKLSICLCRVEIYKDIPNPILYSKANRSHKKFIGMFTSVDIDTAVELGGYKIKILGCIEWPDKSEMLVNIPLLYKLEDYNDWIISYILKGNITEDCIYESKKNNLPIISFIVSYCRSHIHKLLSCGVYKLSGIVKYKYNQIIYKDT</sequence>
<dbReference type="Proteomes" id="UP000142477">
    <property type="component" value="Segment"/>
</dbReference>
<name>A0A0M3ZJL6_9POXV</name>
<dbReference type="RefSeq" id="YP_009177100.1">
    <property type="nucleotide sequence ID" value="NC_028238.1"/>
</dbReference>
<evidence type="ECO:0000256" key="6">
    <source>
        <dbReference type="ARBA" id="ARBA00023136"/>
    </source>
</evidence>
<protein>
    <submittedName>
        <fullName evidence="7">Virion release protein</fullName>
    </submittedName>
</protein>
<keyword evidence="8" id="KW-1185">Reference proteome</keyword>
<evidence type="ECO:0000313" key="7">
    <source>
        <dbReference type="EMBL" id="ALA62453.1"/>
    </source>
</evidence>
<dbReference type="GeneID" id="26122769"/>